<accession>A0A4Q9V0R6</accession>
<dbReference type="Proteomes" id="UP000293036">
    <property type="component" value="Unassembled WGS sequence"/>
</dbReference>
<dbReference type="AlphaFoldDB" id="A0A4Q9V0R6"/>
<proteinExistence type="predicted"/>
<gene>
    <name evidence="4" type="ORF">EZJ44_05030</name>
</gene>
<dbReference type="CDD" id="cd04301">
    <property type="entry name" value="NAT_SF"/>
    <property type="match status" value="1"/>
</dbReference>
<dbReference type="Pfam" id="PF00583">
    <property type="entry name" value="Acetyltransf_1"/>
    <property type="match status" value="1"/>
</dbReference>
<keyword evidence="2" id="KW-0012">Acyltransferase</keyword>
<dbReference type="GO" id="GO:0016747">
    <property type="term" value="F:acyltransferase activity, transferring groups other than amino-acyl groups"/>
    <property type="evidence" value="ECO:0007669"/>
    <property type="project" value="InterPro"/>
</dbReference>
<protein>
    <submittedName>
        <fullName evidence="4">N-acetyltransferase</fullName>
    </submittedName>
</protein>
<evidence type="ECO:0000256" key="2">
    <source>
        <dbReference type="ARBA" id="ARBA00023315"/>
    </source>
</evidence>
<evidence type="ECO:0000313" key="4">
    <source>
        <dbReference type="EMBL" id="TBW22186.1"/>
    </source>
</evidence>
<reference evidence="4 5" key="1">
    <citation type="submission" date="2019-02" db="EMBL/GenBank/DDBJ databases">
        <title>Arcanobacterium bovis sp. nov., isolated from the milk of a cow with mastitis.</title>
        <authorList>
            <person name="Sammra O."/>
            <person name="Foster G."/>
            <person name="Hassan A."/>
            <person name="Alssahen M."/>
            <person name="Laemmler C."/>
            <person name="Borowiak M."/>
            <person name="Malorny B."/>
            <person name="Abdulmawjood A."/>
        </authorList>
    </citation>
    <scope>NUCLEOTIDE SEQUENCE [LARGE SCALE GENOMIC DNA]</scope>
    <source>
        <strain evidence="4 5">C605018/01/1</strain>
    </source>
</reference>
<dbReference type="PROSITE" id="PS51186">
    <property type="entry name" value="GNAT"/>
    <property type="match status" value="1"/>
</dbReference>
<evidence type="ECO:0000259" key="3">
    <source>
        <dbReference type="PROSITE" id="PS51186"/>
    </source>
</evidence>
<dbReference type="Gene3D" id="3.40.630.30">
    <property type="match status" value="1"/>
</dbReference>
<dbReference type="RefSeq" id="WP_131280860.1">
    <property type="nucleotide sequence ID" value="NZ_JBHSLR010000009.1"/>
</dbReference>
<dbReference type="EMBL" id="SJDT01000003">
    <property type="protein sequence ID" value="TBW22186.1"/>
    <property type="molecule type" value="Genomic_DNA"/>
</dbReference>
<keyword evidence="1 4" id="KW-0808">Transferase</keyword>
<keyword evidence="5" id="KW-1185">Reference proteome</keyword>
<dbReference type="OrthoDB" id="273614at2"/>
<evidence type="ECO:0000256" key="1">
    <source>
        <dbReference type="ARBA" id="ARBA00022679"/>
    </source>
</evidence>
<comment type="caution">
    <text evidence="4">The sequence shown here is derived from an EMBL/GenBank/DDBJ whole genome shotgun (WGS) entry which is preliminary data.</text>
</comment>
<organism evidence="4 5">
    <name type="scientific">Arcanobacterium bovis</name>
    <dbReference type="NCBI Taxonomy" id="2529275"/>
    <lineage>
        <taxon>Bacteria</taxon>
        <taxon>Bacillati</taxon>
        <taxon>Actinomycetota</taxon>
        <taxon>Actinomycetes</taxon>
        <taxon>Actinomycetales</taxon>
        <taxon>Actinomycetaceae</taxon>
        <taxon>Arcanobacterium</taxon>
    </lineage>
</organism>
<dbReference type="SUPFAM" id="SSF55729">
    <property type="entry name" value="Acyl-CoA N-acyltransferases (Nat)"/>
    <property type="match status" value="1"/>
</dbReference>
<evidence type="ECO:0000313" key="5">
    <source>
        <dbReference type="Proteomes" id="UP000293036"/>
    </source>
</evidence>
<sequence>MPVELVEDASPELEAAFATLIPQLSRSSSPMNIEQLEDFLAQDNIYLFVYRGEKPSEAHDDARNLPAESKRGDAVVKPILGMLTLVTFEIPTGWRAWIEDVVVDEAARGQGAGQQLVEAAIDLAQKKGVKSVDLTSRPSREAANRLYQRAGFTQRETNVYRYNG</sequence>
<dbReference type="InterPro" id="IPR000182">
    <property type="entry name" value="GNAT_dom"/>
</dbReference>
<name>A0A4Q9V0R6_9ACTO</name>
<feature type="domain" description="N-acetyltransferase" evidence="3">
    <location>
        <begin position="31"/>
        <end position="164"/>
    </location>
</feature>
<dbReference type="PANTHER" id="PTHR43877">
    <property type="entry name" value="AMINOALKYLPHOSPHONATE N-ACETYLTRANSFERASE-RELATED-RELATED"/>
    <property type="match status" value="1"/>
</dbReference>
<dbReference type="InterPro" id="IPR016181">
    <property type="entry name" value="Acyl_CoA_acyltransferase"/>
</dbReference>
<dbReference type="InterPro" id="IPR050832">
    <property type="entry name" value="Bact_Acetyltransf"/>
</dbReference>